<dbReference type="Proteomes" id="UP000633509">
    <property type="component" value="Unassembled WGS sequence"/>
</dbReference>
<reference evidence="1 2" key="1">
    <citation type="submission" date="2020-10" db="EMBL/GenBank/DDBJ databases">
        <title>Sequencing the genomes of 1000 actinobacteria strains.</title>
        <authorList>
            <person name="Klenk H.-P."/>
        </authorList>
    </citation>
    <scope>NUCLEOTIDE SEQUENCE [LARGE SCALE GENOMIC DNA]</scope>
    <source>
        <strain evidence="1 2">DSM 43173</strain>
    </source>
</reference>
<dbReference type="SUPFAM" id="SSF50475">
    <property type="entry name" value="FMN-binding split barrel"/>
    <property type="match status" value="1"/>
</dbReference>
<dbReference type="RefSeq" id="WP_192784467.1">
    <property type="nucleotide sequence ID" value="NZ_JADBEK010000001.1"/>
</dbReference>
<protein>
    <submittedName>
        <fullName evidence="1">Nitroimidazol reductase NimA-like FMN-containing flavoprotein (Pyridoxamine 5'-phosphate oxidase superfamily)</fullName>
    </submittedName>
</protein>
<dbReference type="InterPro" id="IPR012349">
    <property type="entry name" value="Split_barrel_FMN-bd"/>
</dbReference>
<dbReference type="Gene3D" id="2.30.110.10">
    <property type="entry name" value="Electron Transport, Fmn-binding Protein, Chain A"/>
    <property type="match status" value="1"/>
</dbReference>
<dbReference type="InterPro" id="IPR024747">
    <property type="entry name" value="Pyridox_Oxase-rel"/>
</dbReference>
<evidence type="ECO:0000313" key="1">
    <source>
        <dbReference type="EMBL" id="MBE1583357.1"/>
    </source>
</evidence>
<keyword evidence="2" id="KW-1185">Reference proteome</keyword>
<comment type="caution">
    <text evidence="1">The sequence shown here is derived from an EMBL/GenBank/DDBJ whole genome shotgun (WGS) entry which is preliminary data.</text>
</comment>
<dbReference type="EMBL" id="JADBEK010000001">
    <property type="protein sequence ID" value="MBE1583357.1"/>
    <property type="molecule type" value="Genomic_DNA"/>
</dbReference>
<evidence type="ECO:0000313" key="2">
    <source>
        <dbReference type="Proteomes" id="UP000633509"/>
    </source>
</evidence>
<sequence length="135" mass="14647">MNGRNLKELSAADSLRRLADVPLGRVVFTRHALPAVRPVNHVVIDGQIVIRSSAGTILSAEVAAVEAVVAFEADELDVEERLGWSVVVTGFAELVQDPGEVARLRSMITPWVTGQLDQVIRIRPQIITGYELVPG</sequence>
<proteinExistence type="predicted"/>
<accession>A0ABR9LRR1</accession>
<gene>
    <name evidence="1" type="ORF">H4W80_001615</name>
</gene>
<organism evidence="1 2">
    <name type="scientific">Nonomuraea angiospora</name>
    <dbReference type="NCBI Taxonomy" id="46172"/>
    <lineage>
        <taxon>Bacteria</taxon>
        <taxon>Bacillati</taxon>
        <taxon>Actinomycetota</taxon>
        <taxon>Actinomycetes</taxon>
        <taxon>Streptosporangiales</taxon>
        <taxon>Streptosporangiaceae</taxon>
        <taxon>Nonomuraea</taxon>
    </lineage>
</organism>
<name>A0ABR9LRR1_9ACTN</name>
<dbReference type="Pfam" id="PF12900">
    <property type="entry name" value="Pyridox_ox_2"/>
    <property type="match status" value="1"/>
</dbReference>